<gene>
    <name evidence="3" type="primary">cmoA</name>
    <name evidence="6" type="ordered locus">Turpa_0460</name>
</gene>
<dbReference type="CDD" id="cd02440">
    <property type="entry name" value="AdoMet_MTases"/>
    <property type="match status" value="1"/>
</dbReference>
<comment type="similarity">
    <text evidence="3">Belongs to the class I-like SAM-binding methyltransferase superfamily. Cx-SAM synthase family.</text>
</comment>
<dbReference type="EMBL" id="CP002959">
    <property type="protein sequence ID" value="AFM11116.1"/>
    <property type="molecule type" value="Genomic_DNA"/>
</dbReference>
<dbReference type="PANTHER" id="PTHR43861">
    <property type="entry name" value="TRANS-ACONITATE 2-METHYLTRANSFERASE-RELATED"/>
    <property type="match status" value="1"/>
</dbReference>
<dbReference type="SUPFAM" id="SSF53335">
    <property type="entry name" value="S-adenosyl-L-methionine-dependent methyltransferases"/>
    <property type="match status" value="1"/>
</dbReference>
<evidence type="ECO:0000313" key="6">
    <source>
        <dbReference type="EMBL" id="AFM11116.1"/>
    </source>
</evidence>
<feature type="domain" description="Methyltransferase" evidence="5">
    <location>
        <begin position="58"/>
        <end position="157"/>
    </location>
</feature>
<dbReference type="AlphaFoldDB" id="I4B1F9"/>
<dbReference type="Pfam" id="PF13649">
    <property type="entry name" value="Methyltransf_25"/>
    <property type="match status" value="1"/>
</dbReference>
<dbReference type="PATRIC" id="fig|869212.3.peg.434"/>
<evidence type="ECO:0000256" key="2">
    <source>
        <dbReference type="ARBA" id="ARBA00022691"/>
    </source>
</evidence>
<evidence type="ECO:0000256" key="1">
    <source>
        <dbReference type="ARBA" id="ARBA00022679"/>
    </source>
</evidence>
<dbReference type="PIRSF" id="PIRSF006325">
    <property type="entry name" value="MeTrfase_bac"/>
    <property type="match status" value="1"/>
</dbReference>
<organism evidence="6 7">
    <name type="scientific">Turneriella parva (strain ATCC BAA-1111 / DSM 21527 / NCTC 11395 / H)</name>
    <name type="common">Leptospira parva</name>
    <dbReference type="NCBI Taxonomy" id="869212"/>
    <lineage>
        <taxon>Bacteria</taxon>
        <taxon>Pseudomonadati</taxon>
        <taxon>Spirochaetota</taxon>
        <taxon>Spirochaetia</taxon>
        <taxon>Leptospirales</taxon>
        <taxon>Leptospiraceae</taxon>
        <taxon>Turneriella</taxon>
    </lineage>
</organism>
<dbReference type="InterPro" id="IPR005271">
    <property type="entry name" value="CmoA"/>
</dbReference>
<dbReference type="Proteomes" id="UP000006048">
    <property type="component" value="Chromosome"/>
</dbReference>
<dbReference type="EC" id="2.1.3.-" evidence="3"/>
<dbReference type="KEGG" id="tpx:Turpa_0460"/>
<dbReference type="InterPro" id="IPR029063">
    <property type="entry name" value="SAM-dependent_MTases_sf"/>
</dbReference>
<comment type="catalytic activity">
    <reaction evidence="3">
        <text>prephenate + S-adenosyl-L-methionine = carboxy-S-adenosyl-L-methionine + 3-phenylpyruvate + H2O</text>
        <dbReference type="Rhea" id="RHEA:51692"/>
        <dbReference type="ChEBI" id="CHEBI:15377"/>
        <dbReference type="ChEBI" id="CHEBI:18005"/>
        <dbReference type="ChEBI" id="CHEBI:29934"/>
        <dbReference type="ChEBI" id="CHEBI:59789"/>
        <dbReference type="ChEBI" id="CHEBI:134278"/>
    </reaction>
</comment>
<dbReference type="HOGENOM" id="CLU_078475_0_0_12"/>
<evidence type="ECO:0000256" key="3">
    <source>
        <dbReference type="HAMAP-Rule" id="MF_01589"/>
    </source>
</evidence>
<proteinExistence type="inferred from homology"/>
<dbReference type="STRING" id="869212.Turpa_0460"/>
<dbReference type="OrthoDB" id="9808140at2"/>
<keyword evidence="7" id="KW-1185">Reference proteome</keyword>
<evidence type="ECO:0000313" key="7">
    <source>
        <dbReference type="Proteomes" id="UP000006048"/>
    </source>
</evidence>
<accession>I4B1F9</accession>
<feature type="binding site" evidence="3 4">
    <location>
        <begin position="62"/>
        <end position="64"/>
    </location>
    <ligand>
        <name>S-adenosyl-L-methionine</name>
        <dbReference type="ChEBI" id="CHEBI:59789"/>
    </ligand>
</feature>
<dbReference type="PANTHER" id="PTHR43861:SF2">
    <property type="entry name" value="CARBOXY-S-ADENOSYL-L-METHIONINE SYNTHASE"/>
    <property type="match status" value="1"/>
</dbReference>
<feature type="binding site" evidence="3 4">
    <location>
        <begin position="116"/>
        <end position="117"/>
    </location>
    <ligand>
        <name>S-adenosyl-L-methionine</name>
        <dbReference type="ChEBI" id="CHEBI:59789"/>
    </ligand>
</feature>
<comment type="caution">
    <text evidence="3">Lacks conserved residue(s) required for the propagation of feature annotation.</text>
</comment>
<comment type="function">
    <text evidence="3">Catalyzes the conversion of S-adenosyl-L-methionine (SAM) to carboxy-S-adenosyl-L-methionine (Cx-SAM).</text>
</comment>
<protein>
    <recommendedName>
        <fullName evidence="3">Carboxy-S-adenosyl-L-methionine synthase</fullName>
        <shortName evidence="3">Cx-SAM synthase</shortName>
        <ecNumber evidence="3">2.1.3.-</ecNumber>
    </recommendedName>
</protein>
<evidence type="ECO:0000256" key="4">
    <source>
        <dbReference type="PIRSR" id="PIRSR006325-1"/>
    </source>
</evidence>
<sequence length="242" mass="27305">MKDEIFKQPGSGKKPFEFNAQVVQVFDDMVSRSIPFYREVLRMSAELAKTFYQPGTQIYDLGCSTGALLPHLEDQFIGTQFLYCGIDSSDDMIAKANIHCTRNKPEAMKAEFSVADITAVDFKPASVFVSNYTFQFLKPLARQTLLRKIFAALEPGGCLIVSEKCLEDAADMSRIYADLYHAMKARNGYSQLEIAEKRDALENVLIPFRMSENTEMLRAAGFNPVSIFFKCYNFTSFVALKP</sequence>
<dbReference type="GO" id="GO:1904047">
    <property type="term" value="F:S-adenosyl-L-methionine binding"/>
    <property type="evidence" value="ECO:0007669"/>
    <property type="project" value="UniProtKB-UniRule"/>
</dbReference>
<dbReference type="NCBIfam" id="TIGR00740">
    <property type="entry name" value="carboxy-S-adenosyl-L-methionine synthase CmoA"/>
    <property type="match status" value="1"/>
</dbReference>
<keyword evidence="1 3" id="KW-0808">Transferase</keyword>
<reference evidence="6 7" key="1">
    <citation type="submission" date="2012-06" db="EMBL/GenBank/DDBJ databases">
        <title>The complete chromosome of genome of Turneriella parva DSM 21527.</title>
        <authorList>
            <consortium name="US DOE Joint Genome Institute (JGI-PGF)"/>
            <person name="Lucas S."/>
            <person name="Han J."/>
            <person name="Lapidus A."/>
            <person name="Bruce D."/>
            <person name="Goodwin L."/>
            <person name="Pitluck S."/>
            <person name="Peters L."/>
            <person name="Kyrpides N."/>
            <person name="Mavromatis K."/>
            <person name="Ivanova N."/>
            <person name="Mikhailova N."/>
            <person name="Chertkov O."/>
            <person name="Detter J.C."/>
            <person name="Tapia R."/>
            <person name="Han C."/>
            <person name="Land M."/>
            <person name="Hauser L."/>
            <person name="Markowitz V."/>
            <person name="Cheng J.-F."/>
            <person name="Hugenholtz P."/>
            <person name="Woyke T."/>
            <person name="Wu D."/>
            <person name="Gronow S."/>
            <person name="Wellnitz S."/>
            <person name="Brambilla E."/>
            <person name="Klenk H.-P."/>
            <person name="Eisen J.A."/>
        </authorList>
    </citation>
    <scope>NUCLEOTIDE SEQUENCE [LARGE SCALE GENOMIC DNA]</scope>
    <source>
        <strain evidence="7">ATCC BAA-1111 / DSM 21527 / NCTC 11395 / H</strain>
    </source>
</reference>
<name>I4B1F9_TURPD</name>
<dbReference type="RefSeq" id="WP_014801636.1">
    <property type="nucleotide sequence ID" value="NC_018020.1"/>
</dbReference>
<feature type="binding site" evidence="3 4">
    <location>
        <position position="131"/>
    </location>
    <ligand>
        <name>S-adenosyl-L-methionine</name>
        <dbReference type="ChEBI" id="CHEBI:59789"/>
    </ligand>
</feature>
<dbReference type="Gene3D" id="3.40.50.150">
    <property type="entry name" value="Vaccinia Virus protein VP39"/>
    <property type="match status" value="1"/>
</dbReference>
<feature type="binding site" evidence="3 4">
    <location>
        <position position="37"/>
    </location>
    <ligand>
        <name>S-adenosyl-L-methionine</name>
        <dbReference type="ChEBI" id="CHEBI:59789"/>
    </ligand>
</feature>
<dbReference type="InterPro" id="IPR041698">
    <property type="entry name" value="Methyltransf_25"/>
</dbReference>
<dbReference type="HAMAP" id="MF_01589">
    <property type="entry name" value="Cx_SAM_synthase"/>
    <property type="match status" value="1"/>
</dbReference>
<dbReference type="GO" id="GO:0002098">
    <property type="term" value="P:tRNA wobble uridine modification"/>
    <property type="evidence" value="ECO:0007669"/>
    <property type="project" value="InterPro"/>
</dbReference>
<evidence type="ECO:0000259" key="5">
    <source>
        <dbReference type="Pfam" id="PF13649"/>
    </source>
</evidence>
<feature type="binding site" evidence="3">
    <location>
        <position position="198"/>
    </location>
    <ligand>
        <name>S-adenosyl-L-methionine</name>
        <dbReference type="ChEBI" id="CHEBI:59789"/>
    </ligand>
</feature>
<keyword evidence="2 3" id="KW-0949">S-adenosyl-L-methionine</keyword>
<dbReference type="GO" id="GO:0016743">
    <property type="term" value="F:carboxyl- or carbamoyltransferase activity"/>
    <property type="evidence" value="ECO:0007669"/>
    <property type="project" value="UniProtKB-UniRule"/>
</dbReference>